<keyword evidence="2" id="KW-1185">Reference proteome</keyword>
<evidence type="ECO:0000313" key="1">
    <source>
        <dbReference type="EMBL" id="QDU69669.1"/>
    </source>
</evidence>
<evidence type="ECO:0000313" key="2">
    <source>
        <dbReference type="Proteomes" id="UP000316921"/>
    </source>
</evidence>
<protein>
    <submittedName>
        <fullName evidence="1">Uncharacterized protein</fullName>
    </submittedName>
</protein>
<organism evidence="1 2">
    <name type="scientific">Engelhardtia mirabilis</name>
    <dbReference type="NCBI Taxonomy" id="2528011"/>
    <lineage>
        <taxon>Bacteria</taxon>
        <taxon>Pseudomonadati</taxon>
        <taxon>Planctomycetota</taxon>
        <taxon>Planctomycetia</taxon>
        <taxon>Planctomycetia incertae sedis</taxon>
        <taxon>Engelhardtia</taxon>
    </lineage>
</organism>
<dbReference type="AlphaFoldDB" id="A0A518BRS4"/>
<dbReference type="RefSeq" id="WP_145069775.1">
    <property type="nucleotide sequence ID" value="NZ_CP036287.1"/>
</dbReference>
<dbReference type="KEGG" id="pbap:Pla133_47900"/>
<gene>
    <name evidence="1" type="ORF">Pla133_47900</name>
</gene>
<dbReference type="Proteomes" id="UP000316921">
    <property type="component" value="Chromosome"/>
</dbReference>
<dbReference type="EMBL" id="CP036287">
    <property type="protein sequence ID" value="QDU69669.1"/>
    <property type="molecule type" value="Genomic_DNA"/>
</dbReference>
<proteinExistence type="predicted"/>
<reference evidence="1 2" key="1">
    <citation type="submission" date="2019-02" db="EMBL/GenBank/DDBJ databases">
        <title>Deep-cultivation of Planctomycetes and their phenomic and genomic characterization uncovers novel biology.</title>
        <authorList>
            <person name="Wiegand S."/>
            <person name="Jogler M."/>
            <person name="Boedeker C."/>
            <person name="Pinto D."/>
            <person name="Vollmers J."/>
            <person name="Rivas-Marin E."/>
            <person name="Kohn T."/>
            <person name="Peeters S.H."/>
            <person name="Heuer A."/>
            <person name="Rast P."/>
            <person name="Oberbeckmann S."/>
            <person name="Bunk B."/>
            <person name="Jeske O."/>
            <person name="Meyerdierks A."/>
            <person name="Storesund J.E."/>
            <person name="Kallscheuer N."/>
            <person name="Luecker S."/>
            <person name="Lage O.M."/>
            <person name="Pohl T."/>
            <person name="Merkel B.J."/>
            <person name="Hornburger P."/>
            <person name="Mueller R.-W."/>
            <person name="Bruemmer F."/>
            <person name="Labrenz M."/>
            <person name="Spormann A.M."/>
            <person name="Op den Camp H."/>
            <person name="Overmann J."/>
            <person name="Amann R."/>
            <person name="Jetten M.S.M."/>
            <person name="Mascher T."/>
            <person name="Medema M.H."/>
            <person name="Devos D.P."/>
            <person name="Kaster A.-K."/>
            <person name="Ovreas L."/>
            <person name="Rohde M."/>
            <person name="Galperin M.Y."/>
            <person name="Jogler C."/>
        </authorList>
    </citation>
    <scope>NUCLEOTIDE SEQUENCE [LARGE SCALE GENOMIC DNA]</scope>
    <source>
        <strain evidence="1 2">Pla133</strain>
    </source>
</reference>
<sequence length="340" mass="34895">MLTTAALLCALSPLQTGPDLAVKDLYVGASTRWEIYDGPPGATAILGISFTGAAAMGLCIDADACLVLVQPFILLGPAVLDGTGRTTIVTPIPSGAPLPFVAVGQGVTIDLTGGFVDFGATGAVGGSVASIAGLGETWEPPVDQLDACWSTLHPDLGAVEITGGELVLTPSAAGLPDMWFEDGEGLAVLREVTGDFQVRCTVNVHTPGDTGAAPATGYRLGGLVLRDPTALAAGTHEWCHVATGSGGAGQPAGVEWKETHASSSQWVVSAAADTHRELRLVRTGDTVTAWHRDLGSSTWELLHTSVFNGLPATVQVGPMAYSFSSPPEVVARFDEVVFAP</sequence>
<accession>A0A518BRS4</accession>
<name>A0A518BRS4_9BACT</name>
<dbReference type="Gene3D" id="2.60.120.200">
    <property type="match status" value="1"/>
</dbReference>